<dbReference type="Pfam" id="PF14181">
    <property type="entry name" value="YqfQ"/>
    <property type="match status" value="1"/>
</dbReference>
<evidence type="ECO:0000256" key="1">
    <source>
        <dbReference type="SAM" id="MobiDB-lite"/>
    </source>
</evidence>
<gene>
    <name evidence="2" type="ordered locus">AXY_12880</name>
</gene>
<proteinExistence type="predicted"/>
<dbReference type="STRING" id="698758.AXY_12880"/>
<accession>K0IY39</accession>
<dbReference type="EMBL" id="AP012050">
    <property type="protein sequence ID" value="BAM47420.1"/>
    <property type="molecule type" value="Genomic_DNA"/>
</dbReference>
<dbReference type="RefSeq" id="WP_015010024.1">
    <property type="nucleotide sequence ID" value="NC_018704.1"/>
</dbReference>
<dbReference type="HOGENOM" id="CLU_1393770_0_0_9"/>
<evidence type="ECO:0000313" key="2">
    <source>
        <dbReference type="EMBL" id="BAM47420.1"/>
    </source>
</evidence>
<evidence type="ECO:0008006" key="4">
    <source>
        <dbReference type="Google" id="ProtNLM"/>
    </source>
</evidence>
<organism evidence="2 3">
    <name type="scientific">Amphibacillus xylanus (strain ATCC 51415 / DSM 6626 / JCM 7361 / LMG 17667 / NBRC 15112 / Ep01)</name>
    <dbReference type="NCBI Taxonomy" id="698758"/>
    <lineage>
        <taxon>Bacteria</taxon>
        <taxon>Bacillati</taxon>
        <taxon>Bacillota</taxon>
        <taxon>Bacilli</taxon>
        <taxon>Bacillales</taxon>
        <taxon>Bacillaceae</taxon>
        <taxon>Amphibacillus</taxon>
    </lineage>
</organism>
<protein>
    <recommendedName>
        <fullName evidence="4">YqfQ-like protein</fullName>
    </recommendedName>
</protein>
<dbReference type="KEGG" id="axl:AXY_12880"/>
<dbReference type="AlphaFoldDB" id="K0IY39"/>
<dbReference type="InterPro" id="IPR025571">
    <property type="entry name" value="YqfQ"/>
</dbReference>
<keyword evidence="3" id="KW-1185">Reference proteome</keyword>
<evidence type="ECO:0000313" key="3">
    <source>
        <dbReference type="Proteomes" id="UP000006294"/>
    </source>
</evidence>
<sequence>MKQMPVNYHTPMPFQPMRPMQPRWSPYQTLGQQAIQHTQQIGSASTKSSSSGLLGLLKKLNPSGGGLFETLDKIQHFLKMSQSIAPKIQEYAPLIKNLPTMLELMKEFEDDDEGETNEVANSDLAENTDGDTDLLDQILGIEEVEEVKEEPKTTKKQEAVAIKIEDKNTKGDNLFKIETMSEENNVNYHAPMLFV</sequence>
<dbReference type="Proteomes" id="UP000006294">
    <property type="component" value="Chromosome"/>
</dbReference>
<reference evidence="2 3" key="1">
    <citation type="submission" date="2011-01" db="EMBL/GenBank/DDBJ databases">
        <title>Whole genome sequence of Amphibacillus xylinus NBRC 15112.</title>
        <authorList>
            <person name="Nakazawa H."/>
            <person name="Katano Y."/>
            <person name="Nakamura S."/>
            <person name="Sasagawa M."/>
            <person name="Fukada J."/>
            <person name="Arai T."/>
            <person name="Sasakura N."/>
            <person name="Mochizuki D."/>
            <person name="Hosoyama A."/>
            <person name="Harada K."/>
            <person name="Horikawa H."/>
            <person name="Kato Y."/>
            <person name="Harada T."/>
            <person name="Sasaki K."/>
            <person name="Sekiguchi M."/>
            <person name="Hodoyama M."/>
            <person name="Nishiko R."/>
            <person name="Narita H."/>
            <person name="Hanamaki A."/>
            <person name="Hata C."/>
            <person name="Konno Y."/>
            <person name="Niimura Y."/>
            <person name="Yamazaki S."/>
            <person name="Fujita N."/>
        </authorList>
    </citation>
    <scope>NUCLEOTIDE SEQUENCE [LARGE SCALE GENOMIC DNA]</scope>
    <source>
        <strain evidence="3">ATCC 51415 / DSM 6626 / JCM 7361 / LMG 17667 / NBRC 15112 / Ep01</strain>
    </source>
</reference>
<name>K0IY39_AMPXN</name>
<feature type="region of interest" description="Disordered" evidence="1">
    <location>
        <begin position="110"/>
        <end position="129"/>
    </location>
</feature>